<dbReference type="Pfam" id="PF00069">
    <property type="entry name" value="Pkinase"/>
    <property type="match status" value="1"/>
</dbReference>
<organism evidence="2 3">
    <name type="scientific">Lasiosphaeria ovina</name>
    <dbReference type="NCBI Taxonomy" id="92902"/>
    <lineage>
        <taxon>Eukaryota</taxon>
        <taxon>Fungi</taxon>
        <taxon>Dikarya</taxon>
        <taxon>Ascomycota</taxon>
        <taxon>Pezizomycotina</taxon>
        <taxon>Sordariomycetes</taxon>
        <taxon>Sordariomycetidae</taxon>
        <taxon>Sordariales</taxon>
        <taxon>Lasiosphaeriaceae</taxon>
        <taxon>Lasiosphaeria</taxon>
    </lineage>
</organism>
<evidence type="ECO:0000259" key="1">
    <source>
        <dbReference type="PROSITE" id="PS50011"/>
    </source>
</evidence>
<protein>
    <submittedName>
        <fullName evidence="2">Kinase-like domain-containing protein</fullName>
    </submittedName>
</protein>
<dbReference type="GO" id="GO:0005737">
    <property type="term" value="C:cytoplasm"/>
    <property type="evidence" value="ECO:0007669"/>
    <property type="project" value="TreeGrafter"/>
</dbReference>
<dbReference type="PROSITE" id="PS50011">
    <property type="entry name" value="PROTEIN_KINASE_DOM"/>
    <property type="match status" value="1"/>
</dbReference>
<keyword evidence="3" id="KW-1185">Reference proteome</keyword>
<dbReference type="PANTHER" id="PTHR23257">
    <property type="entry name" value="SERINE-THREONINE PROTEIN KINASE"/>
    <property type="match status" value="1"/>
</dbReference>
<dbReference type="InterPro" id="IPR050167">
    <property type="entry name" value="Ser_Thr_protein_kinase"/>
</dbReference>
<keyword evidence="2" id="KW-0418">Kinase</keyword>
<accession>A0AAE0KG89</accession>
<reference evidence="2" key="1">
    <citation type="journal article" date="2023" name="Mol. Phylogenet. Evol.">
        <title>Genome-scale phylogeny and comparative genomics of the fungal order Sordariales.</title>
        <authorList>
            <person name="Hensen N."/>
            <person name="Bonometti L."/>
            <person name="Westerberg I."/>
            <person name="Brannstrom I.O."/>
            <person name="Guillou S."/>
            <person name="Cros-Aarteil S."/>
            <person name="Calhoun S."/>
            <person name="Haridas S."/>
            <person name="Kuo A."/>
            <person name="Mondo S."/>
            <person name="Pangilinan J."/>
            <person name="Riley R."/>
            <person name="LaButti K."/>
            <person name="Andreopoulos B."/>
            <person name="Lipzen A."/>
            <person name="Chen C."/>
            <person name="Yan M."/>
            <person name="Daum C."/>
            <person name="Ng V."/>
            <person name="Clum A."/>
            <person name="Steindorff A."/>
            <person name="Ohm R.A."/>
            <person name="Martin F."/>
            <person name="Silar P."/>
            <person name="Natvig D.O."/>
            <person name="Lalanne C."/>
            <person name="Gautier V."/>
            <person name="Ament-Velasquez S.L."/>
            <person name="Kruys A."/>
            <person name="Hutchinson M.I."/>
            <person name="Powell A.J."/>
            <person name="Barry K."/>
            <person name="Miller A.N."/>
            <person name="Grigoriev I.V."/>
            <person name="Debuchy R."/>
            <person name="Gladieux P."/>
            <person name="Hiltunen Thoren M."/>
            <person name="Johannesson H."/>
        </authorList>
    </citation>
    <scope>NUCLEOTIDE SEQUENCE</scope>
    <source>
        <strain evidence="2">CBS 958.72</strain>
    </source>
</reference>
<dbReference type="Proteomes" id="UP001287356">
    <property type="component" value="Unassembled WGS sequence"/>
</dbReference>
<evidence type="ECO:0000313" key="3">
    <source>
        <dbReference type="Proteomes" id="UP001287356"/>
    </source>
</evidence>
<dbReference type="GO" id="GO:0004672">
    <property type="term" value="F:protein kinase activity"/>
    <property type="evidence" value="ECO:0007669"/>
    <property type="project" value="InterPro"/>
</dbReference>
<feature type="domain" description="Protein kinase" evidence="1">
    <location>
        <begin position="79"/>
        <end position="260"/>
    </location>
</feature>
<name>A0AAE0KG89_9PEZI</name>
<dbReference type="InterPro" id="IPR011009">
    <property type="entry name" value="Kinase-like_dom_sf"/>
</dbReference>
<proteinExistence type="predicted"/>
<dbReference type="InterPro" id="IPR008271">
    <property type="entry name" value="Ser/Thr_kinase_AS"/>
</dbReference>
<gene>
    <name evidence="2" type="ORF">B0T24DRAFT_205062</name>
</gene>
<dbReference type="SUPFAM" id="SSF56112">
    <property type="entry name" value="Protein kinase-like (PK-like)"/>
    <property type="match status" value="1"/>
</dbReference>
<dbReference type="EMBL" id="JAULSN010000003">
    <property type="protein sequence ID" value="KAK3375662.1"/>
    <property type="molecule type" value="Genomic_DNA"/>
</dbReference>
<reference evidence="2" key="2">
    <citation type="submission" date="2023-06" db="EMBL/GenBank/DDBJ databases">
        <authorList>
            <consortium name="Lawrence Berkeley National Laboratory"/>
            <person name="Haridas S."/>
            <person name="Hensen N."/>
            <person name="Bonometti L."/>
            <person name="Westerberg I."/>
            <person name="Brannstrom I.O."/>
            <person name="Guillou S."/>
            <person name="Cros-Aarteil S."/>
            <person name="Calhoun S."/>
            <person name="Kuo A."/>
            <person name="Mondo S."/>
            <person name="Pangilinan J."/>
            <person name="Riley R."/>
            <person name="Labutti K."/>
            <person name="Andreopoulos B."/>
            <person name="Lipzen A."/>
            <person name="Chen C."/>
            <person name="Yanf M."/>
            <person name="Daum C."/>
            <person name="Ng V."/>
            <person name="Clum A."/>
            <person name="Steindorff A."/>
            <person name="Ohm R."/>
            <person name="Martin F."/>
            <person name="Silar P."/>
            <person name="Natvig D."/>
            <person name="Lalanne C."/>
            <person name="Gautier V."/>
            <person name="Ament-Velasquez S.L."/>
            <person name="Kruys A."/>
            <person name="Hutchinson M.I."/>
            <person name="Powell A.J."/>
            <person name="Barry K."/>
            <person name="Miller A.N."/>
            <person name="Grigoriev I.V."/>
            <person name="Debuchy R."/>
            <person name="Gladieux P."/>
            <person name="Thoren M.H."/>
            <person name="Johannesson H."/>
        </authorList>
    </citation>
    <scope>NUCLEOTIDE SEQUENCE</scope>
    <source>
        <strain evidence="2">CBS 958.72</strain>
    </source>
</reference>
<dbReference type="Gene3D" id="1.10.510.10">
    <property type="entry name" value="Transferase(Phosphotransferase) domain 1"/>
    <property type="match status" value="1"/>
</dbReference>
<sequence>MAEFAWIKSFSTSNYGLINDTPPKAVVEAPLQQADFRLPEESPARGSFATFVCHVSSLDAGLRLESPVLKETSNSSKISLTGRLLGQGRTFVARHALWARNPNEPRVEIALKEIVCDVLSADDSDSPSSARSDWKDILFEIRTLFHPPLRYHPNLVRLLGIQWGLPALSDSSYPTLIMEYATLGTLAALQSSSSEALSLAVKQKMCYDVGRGISALHACGVVHGDVKHENVLIFLIRKTSRTLRRLSERYRIFYPTYGPP</sequence>
<keyword evidence="2" id="KW-0808">Transferase</keyword>
<dbReference type="InterPro" id="IPR000719">
    <property type="entry name" value="Prot_kinase_dom"/>
</dbReference>
<dbReference type="GO" id="GO:0005524">
    <property type="term" value="F:ATP binding"/>
    <property type="evidence" value="ECO:0007669"/>
    <property type="project" value="InterPro"/>
</dbReference>
<comment type="caution">
    <text evidence="2">The sequence shown here is derived from an EMBL/GenBank/DDBJ whole genome shotgun (WGS) entry which is preliminary data.</text>
</comment>
<dbReference type="GO" id="GO:0007165">
    <property type="term" value="P:signal transduction"/>
    <property type="evidence" value="ECO:0007669"/>
    <property type="project" value="TreeGrafter"/>
</dbReference>
<dbReference type="AlphaFoldDB" id="A0AAE0KG89"/>
<evidence type="ECO:0000313" key="2">
    <source>
        <dbReference type="EMBL" id="KAK3375662.1"/>
    </source>
</evidence>
<dbReference type="PROSITE" id="PS00108">
    <property type="entry name" value="PROTEIN_KINASE_ST"/>
    <property type="match status" value="1"/>
</dbReference>